<protein>
    <submittedName>
        <fullName evidence="1">Uncharacterized protein</fullName>
    </submittedName>
</protein>
<organism evidence="1 2">
    <name type="scientific">Adhaeribacter rhizoryzae</name>
    <dbReference type="NCBI Taxonomy" id="2607907"/>
    <lineage>
        <taxon>Bacteria</taxon>
        <taxon>Pseudomonadati</taxon>
        <taxon>Bacteroidota</taxon>
        <taxon>Cytophagia</taxon>
        <taxon>Cytophagales</taxon>
        <taxon>Hymenobacteraceae</taxon>
        <taxon>Adhaeribacter</taxon>
    </lineage>
</organism>
<evidence type="ECO:0000313" key="1">
    <source>
        <dbReference type="EMBL" id="KAA5549190.1"/>
    </source>
</evidence>
<proteinExistence type="predicted"/>
<keyword evidence="2" id="KW-1185">Reference proteome</keyword>
<sequence>MEAFIQVNIENTASFSFQRPLLSWLKAQNPEIAVLDVDSLSDEMLITQASRLIQEAAKYAIYFKVAEPNGNLGAAFKLVEEIIREDKPGLILIEGTHTRLTAIVQSRFYLQYIPVNNPEEIKPHLKEYFNLADYLN</sequence>
<accession>A0A5M6DST8</accession>
<dbReference type="RefSeq" id="WP_150086186.1">
    <property type="nucleotide sequence ID" value="NZ_VWSF01000001.1"/>
</dbReference>
<name>A0A5M6DST8_9BACT</name>
<comment type="caution">
    <text evidence="1">The sequence shown here is derived from an EMBL/GenBank/DDBJ whole genome shotgun (WGS) entry which is preliminary data.</text>
</comment>
<gene>
    <name evidence="1" type="ORF">F0145_00935</name>
</gene>
<reference evidence="1 2" key="1">
    <citation type="submission" date="2019-09" db="EMBL/GenBank/DDBJ databases">
        <title>Genome sequence and assembly of Adhaeribacter sp.</title>
        <authorList>
            <person name="Chhetri G."/>
        </authorList>
    </citation>
    <scope>NUCLEOTIDE SEQUENCE [LARGE SCALE GENOMIC DNA]</scope>
    <source>
        <strain evidence="1 2">DK36</strain>
    </source>
</reference>
<dbReference type="EMBL" id="VWSF01000001">
    <property type="protein sequence ID" value="KAA5549190.1"/>
    <property type="molecule type" value="Genomic_DNA"/>
</dbReference>
<dbReference type="AlphaFoldDB" id="A0A5M6DST8"/>
<evidence type="ECO:0000313" key="2">
    <source>
        <dbReference type="Proteomes" id="UP000323426"/>
    </source>
</evidence>
<dbReference type="Proteomes" id="UP000323426">
    <property type="component" value="Unassembled WGS sequence"/>
</dbReference>